<dbReference type="KEGG" id="edi:EDI_184800"/>
<dbReference type="OrthoDB" id="29964at2759"/>
<keyword evidence="3" id="KW-1185">Reference proteome</keyword>
<dbReference type="InterPro" id="IPR029058">
    <property type="entry name" value="AB_hydrolase_fold"/>
</dbReference>
<dbReference type="RefSeq" id="XP_001740591.1">
    <property type="nucleotide sequence ID" value="XM_001740539.1"/>
</dbReference>
<sequence length="265" mass="30426">MLTFTPPPPSYFNHNFMMIRKRNRDGHIPVAIVKENEECTRCWTIVYSHGNSQDLGMCLPFIENLAHQLKCNVVGYDYTGYGRNEGESSEINSVEDLRDVYNYLHNNGVSWERIVLMGHSLGGGVSISFASQECGKWEEVQEIEMNESFESKEEKKEEEIKEQKIGGMIIISTFTSICGVVSKYAGMVINDMFENITKLKHINIPVEVIHGREDELIGVDESVEIYNSIPEEMRYGYDIINGCKHNDILENEELIKVIKRFLEKL</sequence>
<gene>
    <name evidence="2" type="ORF">EDI_184800</name>
</gene>
<dbReference type="Pfam" id="PF12146">
    <property type="entry name" value="Hydrolase_4"/>
    <property type="match status" value="1"/>
</dbReference>
<dbReference type="eggNOG" id="KOG1552">
    <property type="taxonomic scope" value="Eukaryota"/>
</dbReference>
<feature type="domain" description="Serine aminopeptidase S33" evidence="1">
    <location>
        <begin position="43"/>
        <end position="137"/>
    </location>
</feature>
<dbReference type="AlphaFoldDB" id="B0ER62"/>
<name>B0ER62_ENTDS</name>
<evidence type="ECO:0000259" key="1">
    <source>
        <dbReference type="Pfam" id="PF12146"/>
    </source>
</evidence>
<proteinExistence type="predicted"/>
<dbReference type="InterPro" id="IPR022742">
    <property type="entry name" value="Hydrolase_4"/>
</dbReference>
<accession>B0ER62</accession>
<protein>
    <recommendedName>
        <fullName evidence="1">Serine aminopeptidase S33 domain-containing protein</fullName>
    </recommendedName>
</protein>
<dbReference type="PANTHER" id="PTHR12277">
    <property type="entry name" value="ALPHA/BETA HYDROLASE DOMAIN-CONTAINING PROTEIN"/>
    <property type="match status" value="1"/>
</dbReference>
<dbReference type="GeneID" id="5885765"/>
<dbReference type="EMBL" id="DS550455">
    <property type="protein sequence ID" value="EDR22964.1"/>
    <property type="molecule type" value="Genomic_DNA"/>
</dbReference>
<dbReference type="SUPFAM" id="SSF53474">
    <property type="entry name" value="alpha/beta-Hydrolases"/>
    <property type="match status" value="1"/>
</dbReference>
<evidence type="ECO:0000313" key="2">
    <source>
        <dbReference type="EMBL" id="EDR22964.1"/>
    </source>
</evidence>
<dbReference type="OMA" id="NDYSNCH"/>
<evidence type="ECO:0000313" key="3">
    <source>
        <dbReference type="Proteomes" id="UP000008076"/>
    </source>
</evidence>
<dbReference type="PANTHER" id="PTHR12277:SF81">
    <property type="entry name" value="PROTEIN ABHD13"/>
    <property type="match status" value="1"/>
</dbReference>
<organism evidence="3">
    <name type="scientific">Entamoeba dispar (strain ATCC PRA-260 / SAW760)</name>
    <dbReference type="NCBI Taxonomy" id="370354"/>
    <lineage>
        <taxon>Eukaryota</taxon>
        <taxon>Amoebozoa</taxon>
        <taxon>Evosea</taxon>
        <taxon>Archamoebae</taxon>
        <taxon>Mastigamoebida</taxon>
        <taxon>Entamoebidae</taxon>
        <taxon>Entamoeba</taxon>
    </lineage>
</organism>
<dbReference type="Gene3D" id="3.40.50.1820">
    <property type="entry name" value="alpha/beta hydrolase"/>
    <property type="match status" value="2"/>
</dbReference>
<dbReference type="Proteomes" id="UP000008076">
    <property type="component" value="Unassembled WGS sequence"/>
</dbReference>
<reference evidence="3" key="1">
    <citation type="submission" date="2007-12" db="EMBL/GenBank/DDBJ databases">
        <title>Annotation of Entamoeba dispar SAW760.</title>
        <authorList>
            <person name="Lorenzi H."/>
            <person name="Inman J."/>
            <person name="Schobel S."/>
            <person name="Amedeo P."/>
            <person name="Caler E."/>
        </authorList>
    </citation>
    <scope>NUCLEOTIDE SEQUENCE [LARGE SCALE GENOMIC DNA]</scope>
    <source>
        <strain evidence="3">ATCC PRA-260 / SAW760</strain>
    </source>
</reference>